<keyword evidence="3" id="KW-1185">Reference proteome</keyword>
<sequence length="186" mass="20539">MLAIQAEEGKGSGHPSEPQPPLSTAQPTNEEPILNVVSSSHQKTQTPRQALNQVTELPQTSEPIPNVPDEVVYEEWDDIVERATTTAASLDAEQASGDSPRCQEAMWGSIAQIRSERVPTPPRDSPLPRFHTLRSDEGSMTLQELKDLCEKVRDDCQDKPFQEVCQGIVIPEGEPKLLVLDDEEGF</sequence>
<feature type="region of interest" description="Disordered" evidence="1">
    <location>
        <begin position="1"/>
        <end position="68"/>
    </location>
</feature>
<evidence type="ECO:0000313" key="2">
    <source>
        <dbReference type="EMBL" id="GJT08087.1"/>
    </source>
</evidence>
<proteinExistence type="predicted"/>
<protein>
    <submittedName>
        <fullName evidence="2">Uncharacterized protein</fullName>
    </submittedName>
</protein>
<feature type="region of interest" description="Disordered" evidence="1">
    <location>
        <begin position="113"/>
        <end position="136"/>
    </location>
</feature>
<dbReference type="Proteomes" id="UP001151760">
    <property type="component" value="Unassembled WGS sequence"/>
</dbReference>
<organism evidence="2 3">
    <name type="scientific">Tanacetum coccineum</name>
    <dbReference type="NCBI Taxonomy" id="301880"/>
    <lineage>
        <taxon>Eukaryota</taxon>
        <taxon>Viridiplantae</taxon>
        <taxon>Streptophyta</taxon>
        <taxon>Embryophyta</taxon>
        <taxon>Tracheophyta</taxon>
        <taxon>Spermatophyta</taxon>
        <taxon>Magnoliopsida</taxon>
        <taxon>eudicotyledons</taxon>
        <taxon>Gunneridae</taxon>
        <taxon>Pentapetalae</taxon>
        <taxon>asterids</taxon>
        <taxon>campanulids</taxon>
        <taxon>Asterales</taxon>
        <taxon>Asteraceae</taxon>
        <taxon>Asteroideae</taxon>
        <taxon>Anthemideae</taxon>
        <taxon>Anthemidinae</taxon>
        <taxon>Tanacetum</taxon>
    </lineage>
</organism>
<evidence type="ECO:0000313" key="3">
    <source>
        <dbReference type="Proteomes" id="UP001151760"/>
    </source>
</evidence>
<dbReference type="EMBL" id="BQNB010012802">
    <property type="protein sequence ID" value="GJT08087.1"/>
    <property type="molecule type" value="Genomic_DNA"/>
</dbReference>
<name>A0ABQ5B1S1_9ASTR</name>
<accession>A0ABQ5B1S1</accession>
<reference evidence="2" key="2">
    <citation type="submission" date="2022-01" db="EMBL/GenBank/DDBJ databases">
        <authorList>
            <person name="Yamashiro T."/>
            <person name="Shiraishi A."/>
            <person name="Satake H."/>
            <person name="Nakayama K."/>
        </authorList>
    </citation>
    <scope>NUCLEOTIDE SEQUENCE</scope>
</reference>
<gene>
    <name evidence="2" type="ORF">Tco_0842549</name>
</gene>
<reference evidence="2" key="1">
    <citation type="journal article" date="2022" name="Int. J. Mol. Sci.">
        <title>Draft Genome of Tanacetum Coccineum: Genomic Comparison of Closely Related Tanacetum-Family Plants.</title>
        <authorList>
            <person name="Yamashiro T."/>
            <person name="Shiraishi A."/>
            <person name="Nakayama K."/>
            <person name="Satake H."/>
        </authorList>
    </citation>
    <scope>NUCLEOTIDE SEQUENCE</scope>
</reference>
<feature type="compositionally biased region" description="Polar residues" evidence="1">
    <location>
        <begin position="36"/>
        <end position="63"/>
    </location>
</feature>
<comment type="caution">
    <text evidence="2">The sequence shown here is derived from an EMBL/GenBank/DDBJ whole genome shotgun (WGS) entry which is preliminary data.</text>
</comment>
<evidence type="ECO:0000256" key="1">
    <source>
        <dbReference type="SAM" id="MobiDB-lite"/>
    </source>
</evidence>